<keyword evidence="2" id="KW-0732">Signal</keyword>
<dbReference type="PANTHER" id="PTHR43248:SF29">
    <property type="entry name" value="TRIPEPTIDYL AMINOPEPTIDASE"/>
    <property type="match status" value="1"/>
</dbReference>
<dbReference type="GO" id="GO:0016787">
    <property type="term" value="F:hydrolase activity"/>
    <property type="evidence" value="ECO:0007669"/>
    <property type="project" value="UniProtKB-KW"/>
</dbReference>
<dbReference type="InterPro" id="IPR029058">
    <property type="entry name" value="AB_hydrolase_fold"/>
</dbReference>
<evidence type="ECO:0000313" key="5">
    <source>
        <dbReference type="EMBL" id="MFC7329232.1"/>
    </source>
</evidence>
<dbReference type="InterPro" id="IPR051601">
    <property type="entry name" value="Serine_prot/Carboxylest_S33"/>
</dbReference>
<accession>A0ABW2KH08</accession>
<dbReference type="InterPro" id="IPR013595">
    <property type="entry name" value="Pept_S33_TAP-like_C"/>
</dbReference>
<evidence type="ECO:0000313" key="6">
    <source>
        <dbReference type="Proteomes" id="UP001596540"/>
    </source>
</evidence>
<dbReference type="PANTHER" id="PTHR43248">
    <property type="entry name" value="2-SUCCINYL-6-HYDROXY-2,4-CYCLOHEXADIENE-1-CARBOXYLATE SYNTHASE"/>
    <property type="match status" value="1"/>
</dbReference>
<reference evidence="6" key="1">
    <citation type="journal article" date="2019" name="Int. J. Syst. Evol. Microbiol.">
        <title>The Global Catalogue of Microorganisms (GCM) 10K type strain sequencing project: providing services to taxonomists for standard genome sequencing and annotation.</title>
        <authorList>
            <consortium name="The Broad Institute Genomics Platform"/>
            <consortium name="The Broad Institute Genome Sequencing Center for Infectious Disease"/>
            <person name="Wu L."/>
            <person name="Ma J."/>
        </authorList>
    </citation>
    <scope>NUCLEOTIDE SEQUENCE [LARGE SCALE GENOMIC DNA]</scope>
    <source>
        <strain evidence="6">CGMCC 4.7382</strain>
    </source>
</reference>
<dbReference type="Gene3D" id="3.40.50.1820">
    <property type="entry name" value="alpha/beta hydrolase"/>
    <property type="match status" value="1"/>
</dbReference>
<evidence type="ECO:0000259" key="4">
    <source>
        <dbReference type="Pfam" id="PF08386"/>
    </source>
</evidence>
<proteinExistence type="inferred from homology"/>
<dbReference type="RefSeq" id="WP_379872088.1">
    <property type="nucleotide sequence ID" value="NZ_JBHTBH010000007.1"/>
</dbReference>
<organism evidence="5 6">
    <name type="scientific">Marinactinospora rubrisoli</name>
    <dbReference type="NCBI Taxonomy" id="2715399"/>
    <lineage>
        <taxon>Bacteria</taxon>
        <taxon>Bacillati</taxon>
        <taxon>Actinomycetota</taxon>
        <taxon>Actinomycetes</taxon>
        <taxon>Streptosporangiales</taxon>
        <taxon>Nocardiopsidaceae</taxon>
        <taxon>Marinactinospora</taxon>
    </lineage>
</organism>
<dbReference type="Proteomes" id="UP001596540">
    <property type="component" value="Unassembled WGS sequence"/>
</dbReference>
<comment type="caution">
    <text evidence="5">The sequence shown here is derived from an EMBL/GenBank/DDBJ whole genome shotgun (WGS) entry which is preliminary data.</text>
</comment>
<name>A0ABW2KH08_9ACTN</name>
<dbReference type="EMBL" id="JBHTBH010000007">
    <property type="protein sequence ID" value="MFC7329232.1"/>
    <property type="molecule type" value="Genomic_DNA"/>
</dbReference>
<keyword evidence="6" id="KW-1185">Reference proteome</keyword>
<dbReference type="SUPFAM" id="SSF53474">
    <property type="entry name" value="alpha/beta-Hydrolases"/>
    <property type="match status" value="1"/>
</dbReference>
<sequence>MACATVMTMLVAGCGRSGDSDQYPRALADFYRQEVSWSDCERVFECATVEVPLDYDDPEGERLDISVMRLPAAGDDRIGSLVINPGGPGGSGLDYVRAAGRVISDQVRERFDIVGFDPRGVGESSPLRCLDRAGLDQYLGGGAGQETGADPAELTPEQVDDLAENYEDFTEACERRSGRLLPYIGTEFVARDMDVLRAVLGDDKLSYLGKSYGTFIGAMYVQHFPERVRVAVLDGAMDPSLNGLETSVQQAGGFETALRAFVADCVGRSDCALSEGPGSTVEDGMDRLVELLDRADEQPLRNTLGDGREVTRSRVEMGLLAALYSKSFWPEVRAALTAAFDEGDGTGLLKLGDRLYGREGKHYENMTAALISVNCADHQSPREIGDYQAAAEEAAEKSPIFGPSLAWGSLPCAFWPEDAVNRTPEIDGAGAPPVLVVGTTRDPATPYEWAESLARQLQSGVLLTREGDGHTGYRMGNACVDAAVDGYLLREEPPQDGTVCQAE</sequence>
<evidence type="ECO:0000256" key="2">
    <source>
        <dbReference type="ARBA" id="ARBA00022729"/>
    </source>
</evidence>
<keyword evidence="3 5" id="KW-0378">Hydrolase</keyword>
<evidence type="ECO:0000256" key="3">
    <source>
        <dbReference type="ARBA" id="ARBA00022801"/>
    </source>
</evidence>
<gene>
    <name evidence="5" type="ORF">ACFQRF_15965</name>
</gene>
<feature type="domain" description="Peptidase S33 tripeptidyl aminopeptidase-like C-terminal" evidence="4">
    <location>
        <begin position="398"/>
        <end position="500"/>
    </location>
</feature>
<protein>
    <submittedName>
        <fullName evidence="5">Alpha/beta hydrolase</fullName>
    </submittedName>
</protein>
<dbReference type="Pfam" id="PF08386">
    <property type="entry name" value="Abhydrolase_4"/>
    <property type="match status" value="1"/>
</dbReference>
<evidence type="ECO:0000256" key="1">
    <source>
        <dbReference type="ARBA" id="ARBA00010088"/>
    </source>
</evidence>
<comment type="similarity">
    <text evidence="1">Belongs to the peptidase S33 family.</text>
</comment>